<evidence type="ECO:0000313" key="2">
    <source>
        <dbReference type="EMBL" id="MBW0460404.1"/>
    </source>
</evidence>
<sequence length="158" mass="17390">MGPPEPILAPNLITPKNGPKGPRTQNWPRTMYWPFSTPGLWQPPEATSSSTASLHIHSGEGLSFTNLLHTKDSGMVHIWYNIPLCTIFAQKSNGDGFRIKLGLLNSSPQNTSPILKEVLQPLAATIGPLEDPKHLALQELGCTFLFRIIPREISRGCQ</sequence>
<keyword evidence="3" id="KW-1185">Reference proteome</keyword>
<feature type="region of interest" description="Disordered" evidence="1">
    <location>
        <begin position="1"/>
        <end position="22"/>
    </location>
</feature>
<reference evidence="2" key="1">
    <citation type="submission" date="2021-03" db="EMBL/GenBank/DDBJ databases">
        <title>Draft genome sequence of rust myrtle Austropuccinia psidii MF-1, a brazilian biotype.</title>
        <authorList>
            <person name="Quecine M.C."/>
            <person name="Pachon D.M.R."/>
            <person name="Bonatelli M.L."/>
            <person name="Correr F.H."/>
            <person name="Franceschini L.M."/>
            <person name="Leite T.F."/>
            <person name="Margarido G.R.A."/>
            <person name="Almeida C.A."/>
            <person name="Ferrarezi J.A."/>
            <person name="Labate C.A."/>
        </authorList>
    </citation>
    <scope>NUCLEOTIDE SEQUENCE</scope>
    <source>
        <strain evidence="2">MF-1</strain>
    </source>
</reference>
<dbReference type="AlphaFoldDB" id="A0A9Q3GAK8"/>
<protein>
    <submittedName>
        <fullName evidence="2">Uncharacterized protein</fullName>
    </submittedName>
</protein>
<evidence type="ECO:0000313" key="3">
    <source>
        <dbReference type="Proteomes" id="UP000765509"/>
    </source>
</evidence>
<proteinExistence type="predicted"/>
<dbReference type="Proteomes" id="UP000765509">
    <property type="component" value="Unassembled WGS sequence"/>
</dbReference>
<comment type="caution">
    <text evidence="2">The sequence shown here is derived from an EMBL/GenBank/DDBJ whole genome shotgun (WGS) entry which is preliminary data.</text>
</comment>
<accession>A0A9Q3GAK8</accession>
<organism evidence="2 3">
    <name type="scientific">Austropuccinia psidii MF-1</name>
    <dbReference type="NCBI Taxonomy" id="1389203"/>
    <lineage>
        <taxon>Eukaryota</taxon>
        <taxon>Fungi</taxon>
        <taxon>Dikarya</taxon>
        <taxon>Basidiomycota</taxon>
        <taxon>Pucciniomycotina</taxon>
        <taxon>Pucciniomycetes</taxon>
        <taxon>Pucciniales</taxon>
        <taxon>Sphaerophragmiaceae</taxon>
        <taxon>Austropuccinia</taxon>
    </lineage>
</organism>
<dbReference type="EMBL" id="AVOT02000011">
    <property type="protein sequence ID" value="MBW0460404.1"/>
    <property type="molecule type" value="Genomic_DNA"/>
</dbReference>
<evidence type="ECO:0000256" key="1">
    <source>
        <dbReference type="SAM" id="MobiDB-lite"/>
    </source>
</evidence>
<name>A0A9Q3GAK8_9BASI</name>
<gene>
    <name evidence="2" type="ORF">O181_000119</name>
</gene>